<feature type="coiled-coil region" evidence="1">
    <location>
        <begin position="405"/>
        <end position="450"/>
    </location>
</feature>
<feature type="compositionally biased region" description="Polar residues" evidence="2">
    <location>
        <begin position="363"/>
        <end position="373"/>
    </location>
</feature>
<reference evidence="3 4" key="1">
    <citation type="submission" date="2024-04" db="EMBL/GenBank/DDBJ databases">
        <title>genome sequences of Mucor flavus KT1a and Helicostylum pulchrum KT1b strains isolation_sourced from the surface of a dry-aged beef.</title>
        <authorList>
            <person name="Toyotome T."/>
            <person name="Hosono M."/>
            <person name="Torimaru M."/>
            <person name="Fukuda K."/>
            <person name="Mikami N."/>
        </authorList>
    </citation>
    <scope>NUCLEOTIDE SEQUENCE [LARGE SCALE GENOMIC DNA]</scope>
    <source>
        <strain evidence="3 4">KT1b</strain>
    </source>
</reference>
<dbReference type="EMBL" id="BAABUJ010000029">
    <property type="protein sequence ID" value="GAA5803548.1"/>
    <property type="molecule type" value="Genomic_DNA"/>
</dbReference>
<dbReference type="SUPFAM" id="SSF81901">
    <property type="entry name" value="HCP-like"/>
    <property type="match status" value="2"/>
</dbReference>
<dbReference type="InterPro" id="IPR006597">
    <property type="entry name" value="Sel1-like"/>
</dbReference>
<dbReference type="Gene3D" id="1.25.40.10">
    <property type="entry name" value="Tetratricopeptide repeat domain"/>
    <property type="match status" value="3"/>
</dbReference>
<comment type="caution">
    <text evidence="3">The sequence shown here is derived from an EMBL/GenBank/DDBJ whole genome shotgun (WGS) entry which is preliminary data.</text>
</comment>
<evidence type="ECO:0000256" key="1">
    <source>
        <dbReference type="SAM" id="Coils"/>
    </source>
</evidence>
<protein>
    <recommendedName>
        <fullName evidence="5">Beta-lactamase</fullName>
    </recommendedName>
</protein>
<dbReference type="SMART" id="SM00671">
    <property type="entry name" value="SEL1"/>
    <property type="match status" value="7"/>
</dbReference>
<dbReference type="InterPro" id="IPR011990">
    <property type="entry name" value="TPR-like_helical_dom_sf"/>
</dbReference>
<feature type="region of interest" description="Disordered" evidence="2">
    <location>
        <begin position="359"/>
        <end position="386"/>
    </location>
</feature>
<evidence type="ECO:0000313" key="3">
    <source>
        <dbReference type="EMBL" id="GAA5803548.1"/>
    </source>
</evidence>
<accession>A0ABP9Y997</accession>
<organism evidence="3 4">
    <name type="scientific">Helicostylum pulchrum</name>
    <dbReference type="NCBI Taxonomy" id="562976"/>
    <lineage>
        <taxon>Eukaryota</taxon>
        <taxon>Fungi</taxon>
        <taxon>Fungi incertae sedis</taxon>
        <taxon>Mucoromycota</taxon>
        <taxon>Mucoromycotina</taxon>
        <taxon>Mucoromycetes</taxon>
        <taxon>Mucorales</taxon>
        <taxon>Mucorineae</taxon>
        <taxon>Mucoraceae</taxon>
        <taxon>Helicostylum</taxon>
    </lineage>
</organism>
<evidence type="ECO:0000256" key="2">
    <source>
        <dbReference type="SAM" id="MobiDB-lite"/>
    </source>
</evidence>
<sequence>MKPQPPGSKSFREGVQFYNSGIYEEALRRWDKASSLGYLKATLRAAELYDEGKDRFPRDPVKALRFYKRAAYRSQDTLSRYKIGCMYFLGDGAQQSFEHAFTYFQLAADDSCFSAELALAHCYYTGQGVEKDFHKAFDTYNKTVHHPKCLVGIARLYHYGHGKFTADAINAFNWYKRAAAKEDPDAQYELGCIYNDGSLGVAINYTLAMALFLAAAKHDHVDSIVKIGILHFHGRGTEVNTDIACFHFKRALRIDQEHGLANYYLAKCFLADGNSAPEDLILPLLTKAAYSHHSDASFELGKHYDRREAVEKAITWYQKAADDGHEYAEEMIRRLKPTPAPVVEQHNVAPVTAVEFKPDSPVDTVNDTLVPSPTTTTTAMSPNADLKSKPMTQLEEEHKKMRLISLKLKQKLELSENERTRIEQESREKLELSEKERLRVEQESKEKDEQIRLLTIEKVKMQQFQMQLVLDLAEKGDQSNKRMRYTLD</sequence>
<proteinExistence type="predicted"/>
<dbReference type="Pfam" id="PF08238">
    <property type="entry name" value="Sel1"/>
    <property type="match status" value="7"/>
</dbReference>
<gene>
    <name evidence="3" type="ORF">HPULCUR_009030</name>
</gene>
<name>A0ABP9Y997_9FUNG</name>
<dbReference type="InterPro" id="IPR052945">
    <property type="entry name" value="Mitotic_Regulator"/>
</dbReference>
<evidence type="ECO:0000313" key="4">
    <source>
        <dbReference type="Proteomes" id="UP001476247"/>
    </source>
</evidence>
<dbReference type="PANTHER" id="PTHR43628:SF1">
    <property type="entry name" value="CHITIN SYNTHASE REGULATORY FACTOR 2-RELATED"/>
    <property type="match status" value="1"/>
</dbReference>
<dbReference type="Proteomes" id="UP001476247">
    <property type="component" value="Unassembled WGS sequence"/>
</dbReference>
<keyword evidence="4" id="KW-1185">Reference proteome</keyword>
<evidence type="ECO:0008006" key="5">
    <source>
        <dbReference type="Google" id="ProtNLM"/>
    </source>
</evidence>
<keyword evidence="1" id="KW-0175">Coiled coil</keyword>
<dbReference type="PANTHER" id="PTHR43628">
    <property type="entry name" value="ACTIVATOR OF C KINASE PROTEIN 1-RELATED"/>
    <property type="match status" value="1"/>
</dbReference>